<reference evidence="1 2" key="1">
    <citation type="submission" date="2019-01" db="EMBL/GenBank/DDBJ databases">
        <authorList>
            <person name="Chen W.-M."/>
        </authorList>
    </citation>
    <scope>NUCLEOTIDE SEQUENCE [LARGE SCALE GENOMIC DNA]</scope>
    <source>
        <strain evidence="1 2">CCP-7</strain>
    </source>
</reference>
<dbReference type="RefSeq" id="WP_164857340.1">
    <property type="nucleotide sequence ID" value="NZ_SACN01000003.1"/>
</dbReference>
<evidence type="ECO:0000313" key="1">
    <source>
        <dbReference type="EMBL" id="RVT90300.1"/>
    </source>
</evidence>
<protein>
    <submittedName>
        <fullName evidence="1">Type VI secretion protein</fullName>
    </submittedName>
</protein>
<dbReference type="Pfam" id="PF07996">
    <property type="entry name" value="T4SS"/>
    <property type="match status" value="1"/>
</dbReference>
<dbReference type="InterPro" id="IPR023220">
    <property type="entry name" value="T4SS_VirB5-domain"/>
</dbReference>
<comment type="caution">
    <text evidence="1">The sequence shown here is derived from an EMBL/GenBank/DDBJ whole genome shotgun (WGS) entry which is preliminary data.</text>
</comment>
<dbReference type="Gene3D" id="1.20.58.430">
    <property type="entry name" value="Type IV secretion system, VirB5-domain"/>
    <property type="match status" value="1"/>
</dbReference>
<evidence type="ECO:0000313" key="2">
    <source>
        <dbReference type="Proteomes" id="UP000282971"/>
    </source>
</evidence>
<organism evidence="1 2">
    <name type="scientific">Sphingomonas crocodyli</name>
    <dbReference type="NCBI Taxonomy" id="1979270"/>
    <lineage>
        <taxon>Bacteria</taxon>
        <taxon>Pseudomonadati</taxon>
        <taxon>Pseudomonadota</taxon>
        <taxon>Alphaproteobacteria</taxon>
        <taxon>Sphingomonadales</taxon>
        <taxon>Sphingomonadaceae</taxon>
        <taxon>Sphingomonas</taxon>
    </lineage>
</organism>
<dbReference type="AlphaFoldDB" id="A0A437LY27"/>
<dbReference type="SUPFAM" id="SSF101082">
    <property type="entry name" value="Typo IV secretion system protein TraC"/>
    <property type="match status" value="1"/>
</dbReference>
<dbReference type="CDD" id="cd14262">
    <property type="entry name" value="VirB5_like"/>
    <property type="match status" value="1"/>
</dbReference>
<accession>A0A437LY27</accession>
<keyword evidence="2" id="KW-1185">Reference proteome</keyword>
<name>A0A437LY27_9SPHN</name>
<gene>
    <name evidence="1" type="ORF">EOD43_18680</name>
</gene>
<dbReference type="Proteomes" id="UP000282971">
    <property type="component" value="Unassembled WGS sequence"/>
</dbReference>
<proteinExistence type="predicted"/>
<dbReference type="InterPro" id="IPR014158">
    <property type="entry name" value="T4SS_VirB5"/>
</dbReference>
<sequence length="212" mass="22860">MAVFDASTYAQTLATVRNTLSLIEQGREQLTEAQRLYASMNRLTDVNSYGAVLNLDAVRNLLPPEARDIDKLVKGDGGGGDLSARAERILRDADLDPGATIPTEVDSAYRAALEAAGRKSATAAAIADTAFDVSTRRTEGLEDLRQRLDVATDAKAVADLQARIAVETAHIQNDQNKLEAIALRRAAQQELDLRADDARRSRDLEASLGGSR</sequence>
<dbReference type="EMBL" id="SACN01000003">
    <property type="protein sequence ID" value="RVT90300.1"/>
    <property type="molecule type" value="Genomic_DNA"/>
</dbReference>